<proteinExistence type="inferred from homology"/>
<gene>
    <name evidence="6" type="ORF">EH243_17630</name>
</gene>
<dbReference type="GO" id="GO:0015074">
    <property type="term" value="P:DNA integration"/>
    <property type="evidence" value="ECO:0007669"/>
    <property type="project" value="UniProtKB-KW"/>
</dbReference>
<protein>
    <recommendedName>
        <fullName evidence="5">Tyr recombinase domain-containing protein</fullName>
    </recommendedName>
</protein>
<evidence type="ECO:0000313" key="6">
    <source>
        <dbReference type="EMBL" id="RTE64389.1"/>
    </source>
</evidence>
<dbReference type="OrthoDB" id="9784724at2"/>
<feature type="domain" description="Tyr recombinase" evidence="5">
    <location>
        <begin position="398"/>
        <end position="564"/>
    </location>
</feature>
<evidence type="ECO:0000256" key="3">
    <source>
        <dbReference type="ARBA" id="ARBA00023125"/>
    </source>
</evidence>
<dbReference type="PANTHER" id="PTHR30349">
    <property type="entry name" value="PHAGE INTEGRASE-RELATED"/>
    <property type="match status" value="1"/>
</dbReference>
<keyword evidence="4" id="KW-0233">DNA recombination</keyword>
<accession>A0A430KLM4</accession>
<dbReference type="InterPro" id="IPR013762">
    <property type="entry name" value="Integrase-like_cat_sf"/>
</dbReference>
<keyword evidence="3" id="KW-0238">DNA-binding</keyword>
<dbReference type="GO" id="GO:0006310">
    <property type="term" value="P:DNA recombination"/>
    <property type="evidence" value="ECO:0007669"/>
    <property type="project" value="UniProtKB-KW"/>
</dbReference>
<dbReference type="CDD" id="cd01184">
    <property type="entry name" value="INT_C_like_1"/>
    <property type="match status" value="1"/>
</dbReference>
<dbReference type="InterPro" id="IPR002104">
    <property type="entry name" value="Integrase_catalytic"/>
</dbReference>
<dbReference type="RefSeq" id="WP_126159978.1">
    <property type="nucleotide sequence ID" value="NZ_RQXW01000024.1"/>
</dbReference>
<sequence>MSAKIPNTYRRKNGIYYVCFRWPAELCEHFNLSNPLIRFSTTTANESEARYRSAIVRSNYYMLIGELSDLLYNGASLSNPSRFLTYVILYLRSQKQEYLNMVMKEFEYPNVALNSSSAPQESSAADSVEVTTVTSKQHNPLPVDAVEVTTVTSKRCNPLPADTVEVTTVTSKRRNSLPTDSPENKIIIEDFPDGRRKKYSDLTDPVAANAELFQFEQMCVQLGGTGGGGPSLGGPSVDTVAAQFKEEKKRDDWSNPKTYSIRVCRLERVVDWLGRNKDITSLKRKDILEVRKKIRSLYEPDRKRRSPKDGKMSLHTAKSHMQICKALFAYASDEDIIETNIAADVFLKLSGSSTSKLSYLPYMKEEVAAMLNGYVYNLQELPRQRDLIDAFFWQPFIAMFSGARVGELCQLTIGDINVRDVVDSNGHVKDRIWYFWLNDEELAQALKTESSRREVPIHSAILKAGFLEFVALRKQEEKGNLTKPLFLSPDKSKDVNATRAVGRWFNGETGFKGYLDNFSIKNRDRKCFHSFRHTCVKALRSQHFDNEAIAATVGHEPNSMTGKYGDGFELETLKEIIEHIDYGVNLSHIHFANYLPYQQCKGQPIKNRHLAIARTKRTLPEV</sequence>
<dbReference type="PANTHER" id="PTHR30349:SF41">
    <property type="entry name" value="INTEGRASE_RECOMBINASE PROTEIN MJ0367-RELATED"/>
    <property type="match status" value="1"/>
</dbReference>
<dbReference type="EMBL" id="RQXW01000024">
    <property type="protein sequence ID" value="RTE64389.1"/>
    <property type="molecule type" value="Genomic_DNA"/>
</dbReference>
<dbReference type="InterPro" id="IPR010998">
    <property type="entry name" value="Integrase_recombinase_N"/>
</dbReference>
<reference evidence="6 7" key="1">
    <citation type="submission" date="2018-11" db="EMBL/GenBank/DDBJ databases">
        <title>The draft genome sequence of Amphritea opalescens ANRC-JH13T.</title>
        <authorList>
            <person name="Fang Z."/>
            <person name="Zhang Y."/>
            <person name="Han X."/>
        </authorList>
    </citation>
    <scope>NUCLEOTIDE SEQUENCE [LARGE SCALE GENOMIC DNA]</scope>
    <source>
        <strain evidence="6 7">ANRC-JH13</strain>
    </source>
</reference>
<evidence type="ECO:0000259" key="5">
    <source>
        <dbReference type="Pfam" id="PF00589"/>
    </source>
</evidence>
<dbReference type="InterPro" id="IPR011010">
    <property type="entry name" value="DNA_brk_join_enz"/>
</dbReference>
<dbReference type="Gene3D" id="1.10.443.10">
    <property type="entry name" value="Intergrase catalytic core"/>
    <property type="match status" value="1"/>
</dbReference>
<name>A0A430KLM4_9GAMM</name>
<dbReference type="SUPFAM" id="SSF56349">
    <property type="entry name" value="DNA breaking-rejoining enzymes"/>
    <property type="match status" value="1"/>
</dbReference>
<comment type="caution">
    <text evidence="6">The sequence shown here is derived from an EMBL/GenBank/DDBJ whole genome shotgun (WGS) entry which is preliminary data.</text>
</comment>
<evidence type="ECO:0000256" key="1">
    <source>
        <dbReference type="ARBA" id="ARBA00008857"/>
    </source>
</evidence>
<organism evidence="6 7">
    <name type="scientific">Amphritea opalescens</name>
    <dbReference type="NCBI Taxonomy" id="2490544"/>
    <lineage>
        <taxon>Bacteria</taxon>
        <taxon>Pseudomonadati</taxon>
        <taxon>Pseudomonadota</taxon>
        <taxon>Gammaproteobacteria</taxon>
        <taxon>Oceanospirillales</taxon>
        <taxon>Oceanospirillaceae</taxon>
        <taxon>Amphritea</taxon>
    </lineage>
</organism>
<dbReference type="Gene3D" id="1.10.150.130">
    <property type="match status" value="1"/>
</dbReference>
<evidence type="ECO:0000313" key="7">
    <source>
        <dbReference type="Proteomes" id="UP000283087"/>
    </source>
</evidence>
<keyword evidence="7" id="KW-1185">Reference proteome</keyword>
<dbReference type="GO" id="GO:0003677">
    <property type="term" value="F:DNA binding"/>
    <property type="evidence" value="ECO:0007669"/>
    <property type="project" value="UniProtKB-KW"/>
</dbReference>
<dbReference type="Proteomes" id="UP000283087">
    <property type="component" value="Unassembled WGS sequence"/>
</dbReference>
<dbReference type="Pfam" id="PF00589">
    <property type="entry name" value="Phage_integrase"/>
    <property type="match status" value="1"/>
</dbReference>
<dbReference type="AlphaFoldDB" id="A0A430KLM4"/>
<evidence type="ECO:0000256" key="2">
    <source>
        <dbReference type="ARBA" id="ARBA00022908"/>
    </source>
</evidence>
<evidence type="ECO:0000256" key="4">
    <source>
        <dbReference type="ARBA" id="ARBA00023172"/>
    </source>
</evidence>
<comment type="similarity">
    <text evidence="1">Belongs to the 'phage' integrase family.</text>
</comment>
<dbReference type="InterPro" id="IPR050090">
    <property type="entry name" value="Tyrosine_recombinase_XerCD"/>
</dbReference>
<keyword evidence="2" id="KW-0229">DNA integration</keyword>